<comment type="caution">
    <text evidence="1">The sequence shown here is derived from an EMBL/GenBank/DDBJ whole genome shotgun (WGS) entry which is preliminary data.</text>
</comment>
<dbReference type="PANTHER" id="PTHR12725:SF117">
    <property type="entry name" value="HALOACID DEHALOGENASE-LIKE HYDROLASE"/>
    <property type="match status" value="1"/>
</dbReference>
<dbReference type="SFLD" id="SFLDG01132">
    <property type="entry name" value="C1.5.3:_5'-Nucleotidase_Like"/>
    <property type="match status" value="1"/>
</dbReference>
<dbReference type="Proteomes" id="UP000706039">
    <property type="component" value="Unassembled WGS sequence"/>
</dbReference>
<dbReference type="InterPro" id="IPR023214">
    <property type="entry name" value="HAD_sf"/>
</dbReference>
<evidence type="ECO:0000313" key="1">
    <source>
        <dbReference type="EMBL" id="MBY8824533.1"/>
    </source>
</evidence>
<evidence type="ECO:0000313" key="2">
    <source>
        <dbReference type="Proteomes" id="UP000706039"/>
    </source>
</evidence>
<dbReference type="InterPro" id="IPR006439">
    <property type="entry name" value="HAD-SF_hydro_IA"/>
</dbReference>
<dbReference type="Gene3D" id="3.40.50.1000">
    <property type="entry name" value="HAD superfamily/HAD-like"/>
    <property type="match status" value="1"/>
</dbReference>
<dbReference type="InterPro" id="IPR010237">
    <property type="entry name" value="Pyr-5-nucltdase"/>
</dbReference>
<dbReference type="NCBIfam" id="TIGR01509">
    <property type="entry name" value="HAD-SF-IA-v3"/>
    <property type="match status" value="1"/>
</dbReference>
<organism evidence="1 2">
    <name type="scientific">Sphingomonas colocasiae</name>
    <dbReference type="NCBI Taxonomy" id="1848973"/>
    <lineage>
        <taxon>Bacteria</taxon>
        <taxon>Pseudomonadati</taxon>
        <taxon>Pseudomonadota</taxon>
        <taxon>Alphaproteobacteria</taxon>
        <taxon>Sphingomonadales</taxon>
        <taxon>Sphingomonadaceae</taxon>
        <taxon>Sphingomonas</taxon>
    </lineage>
</organism>
<accession>A0ABS7PTC1</accession>
<dbReference type="SFLD" id="SFLDG01129">
    <property type="entry name" value="C1.5:_HAD__Beta-PGM__Phosphata"/>
    <property type="match status" value="1"/>
</dbReference>
<dbReference type="Gene3D" id="1.10.150.450">
    <property type="match status" value="1"/>
</dbReference>
<dbReference type="SUPFAM" id="SSF56784">
    <property type="entry name" value="HAD-like"/>
    <property type="match status" value="1"/>
</dbReference>
<dbReference type="PRINTS" id="PR00413">
    <property type="entry name" value="HADHALOGNASE"/>
</dbReference>
<sequence length="223" mass="24732">MVPALAHIRNWIFDLDNTLYPSSADLFALIDARMGEYIGGLLGVDRIAARKVQKDYFHAHGTTLAGLMADHQVDPHEFLRFVHDVPMDRLVPDHRVIDGIARLPGRRIVFTNGDASYAARVLDKLGLGDLFETIYDIHLLDYRPKPYAEGYERMCAALGIAAPESLFVEDMARNLVPAKALGMTTVWVNNGSEQAGADARSDLIDYITADLGDWLDHVLAKGE</sequence>
<protein>
    <submittedName>
        <fullName evidence="1">Pyrimidine 5'-nucleotidase</fullName>
    </submittedName>
</protein>
<gene>
    <name evidence="1" type="ORF">K7G82_19665</name>
</gene>
<dbReference type="SFLD" id="SFLDS00003">
    <property type="entry name" value="Haloacid_Dehalogenase"/>
    <property type="match status" value="1"/>
</dbReference>
<proteinExistence type="predicted"/>
<dbReference type="NCBIfam" id="TIGR01993">
    <property type="entry name" value="Pyr-5-nucltdase"/>
    <property type="match status" value="1"/>
</dbReference>
<dbReference type="RefSeq" id="WP_222991632.1">
    <property type="nucleotide sequence ID" value="NZ_JAINVV010000009.1"/>
</dbReference>
<dbReference type="EMBL" id="JAINVV010000009">
    <property type="protein sequence ID" value="MBY8824533.1"/>
    <property type="molecule type" value="Genomic_DNA"/>
</dbReference>
<dbReference type="PANTHER" id="PTHR12725">
    <property type="entry name" value="HALOACID DEHALOGENASE-LIKE HYDROLASE"/>
    <property type="match status" value="1"/>
</dbReference>
<name>A0ABS7PTC1_9SPHN</name>
<dbReference type="Pfam" id="PF00702">
    <property type="entry name" value="Hydrolase"/>
    <property type="match status" value="1"/>
</dbReference>
<reference evidence="1 2" key="1">
    <citation type="submission" date="2021-08" db="EMBL/GenBank/DDBJ databases">
        <authorList>
            <person name="Tuo L."/>
        </authorList>
    </citation>
    <scope>NUCLEOTIDE SEQUENCE [LARGE SCALE GENOMIC DNA]</scope>
    <source>
        <strain evidence="1 2">JCM 31229</strain>
    </source>
</reference>
<dbReference type="InterPro" id="IPR036412">
    <property type="entry name" value="HAD-like_sf"/>
</dbReference>
<keyword evidence="2" id="KW-1185">Reference proteome</keyword>